<dbReference type="PROSITE" id="PS51918">
    <property type="entry name" value="RADICAL_SAM"/>
    <property type="match status" value="1"/>
</dbReference>
<keyword evidence="13" id="KW-1185">Reference proteome</keyword>
<dbReference type="InterPro" id="IPR058240">
    <property type="entry name" value="rSAM_sf"/>
</dbReference>
<keyword evidence="5" id="KW-0949">S-adenosyl-L-methionine</keyword>
<comment type="similarity">
    <text evidence="3">Belongs to the radical SAM superfamily. NifB family.</text>
</comment>
<accession>A0A1Z5HX84</accession>
<dbReference type="EMBL" id="BDGJ01000181">
    <property type="protein sequence ID" value="GAW93890.1"/>
    <property type="molecule type" value="Genomic_DNA"/>
</dbReference>
<comment type="cofactor">
    <cofactor evidence="1">
        <name>[4Fe-4S] cluster</name>
        <dbReference type="ChEBI" id="CHEBI:49883"/>
    </cofactor>
</comment>
<dbReference type="GO" id="GO:0016829">
    <property type="term" value="F:lyase activity"/>
    <property type="evidence" value="ECO:0007669"/>
    <property type="project" value="UniProtKB-KW"/>
</dbReference>
<evidence type="ECO:0000256" key="1">
    <source>
        <dbReference type="ARBA" id="ARBA00001966"/>
    </source>
</evidence>
<evidence type="ECO:0000256" key="8">
    <source>
        <dbReference type="ARBA" id="ARBA00023014"/>
    </source>
</evidence>
<evidence type="ECO:0000256" key="7">
    <source>
        <dbReference type="ARBA" id="ARBA00023004"/>
    </source>
</evidence>
<evidence type="ECO:0000256" key="6">
    <source>
        <dbReference type="ARBA" id="ARBA00022723"/>
    </source>
</evidence>
<feature type="domain" description="Radical SAM core" evidence="11">
    <location>
        <begin position="1"/>
        <end position="188"/>
    </location>
</feature>
<evidence type="ECO:0000256" key="2">
    <source>
        <dbReference type="ARBA" id="ARBA00005155"/>
    </source>
</evidence>
<comment type="caution">
    <text evidence="12">The sequence shown here is derived from an EMBL/GenBank/DDBJ whole genome shotgun (WGS) entry which is preliminary data.</text>
</comment>
<evidence type="ECO:0000256" key="4">
    <source>
        <dbReference type="ARBA" id="ARBA00022485"/>
    </source>
</evidence>
<name>A0A1Z5HX84_9FIRM</name>
<dbReference type="PANTHER" id="PTHR43787:SF13">
    <property type="entry name" value="FEMO COFACTOR BIOSYNTHESIS PROTEIN NIFB"/>
    <property type="match status" value="1"/>
</dbReference>
<organism evidence="12 13">
    <name type="scientific">Calderihabitans maritimus</name>
    <dbReference type="NCBI Taxonomy" id="1246530"/>
    <lineage>
        <taxon>Bacteria</taxon>
        <taxon>Bacillati</taxon>
        <taxon>Bacillota</taxon>
        <taxon>Clostridia</taxon>
        <taxon>Neomoorellales</taxon>
        <taxon>Calderihabitantaceae</taxon>
        <taxon>Calderihabitans</taxon>
    </lineage>
</organism>
<keyword evidence="8" id="KW-0411">Iron-sulfur</keyword>
<evidence type="ECO:0000259" key="11">
    <source>
        <dbReference type="PROSITE" id="PS51918"/>
    </source>
</evidence>
<keyword evidence="10" id="KW-0456">Lyase</keyword>
<evidence type="ECO:0000256" key="3">
    <source>
        <dbReference type="ARBA" id="ARBA00006804"/>
    </source>
</evidence>
<dbReference type="PANTHER" id="PTHR43787">
    <property type="entry name" value="FEMO COFACTOR BIOSYNTHESIS PROTEIN NIFB-RELATED"/>
    <property type="match status" value="1"/>
</dbReference>
<comment type="pathway">
    <text evidence="2">Cofactor biosynthesis; Fe-Mo cofactor biosynthesis.</text>
</comment>
<evidence type="ECO:0000313" key="13">
    <source>
        <dbReference type="Proteomes" id="UP000197032"/>
    </source>
</evidence>
<dbReference type="SUPFAM" id="SSF102114">
    <property type="entry name" value="Radical SAM enzymes"/>
    <property type="match status" value="1"/>
</dbReference>
<evidence type="ECO:0000256" key="10">
    <source>
        <dbReference type="ARBA" id="ARBA00023239"/>
    </source>
</evidence>
<dbReference type="InterPro" id="IPR013785">
    <property type="entry name" value="Aldolase_TIM"/>
</dbReference>
<evidence type="ECO:0000313" key="12">
    <source>
        <dbReference type="EMBL" id="GAW93890.1"/>
    </source>
</evidence>
<sequence>MVKKNPYIRVVGIAGPGDPLANAATLETLRLVHKRFPQLVKCISTNGLVLPEYVTQLKAVGVKTVTVTVNAVDPLIGAQIYDYVQWRGLTYRGIEAAELLWAQQATGIVEARNAGLYVKVNTVFIPGVNSQHIPAVARTVARLGAFKMNIMPLVPLADFAHLAPPTRKEIALARAVCKQYIPQMDWCRQCRADAVGLLNEEDNGKNACCIARR</sequence>
<evidence type="ECO:0000256" key="9">
    <source>
        <dbReference type="ARBA" id="ARBA00023231"/>
    </source>
</evidence>
<keyword evidence="9" id="KW-0535">Nitrogen fixation</keyword>
<dbReference type="InterPro" id="IPR007197">
    <property type="entry name" value="rSAM"/>
</dbReference>
<dbReference type="Gene3D" id="3.20.20.70">
    <property type="entry name" value="Aldolase class I"/>
    <property type="match status" value="1"/>
</dbReference>
<keyword evidence="7" id="KW-0408">Iron</keyword>
<keyword evidence="6" id="KW-0479">Metal-binding</keyword>
<evidence type="ECO:0000256" key="5">
    <source>
        <dbReference type="ARBA" id="ARBA00022691"/>
    </source>
</evidence>
<dbReference type="GO" id="GO:0051539">
    <property type="term" value="F:4 iron, 4 sulfur cluster binding"/>
    <property type="evidence" value="ECO:0007669"/>
    <property type="project" value="UniProtKB-KW"/>
</dbReference>
<gene>
    <name evidence="12" type="ORF">KKC1_30150</name>
</gene>
<dbReference type="GO" id="GO:0046872">
    <property type="term" value="F:metal ion binding"/>
    <property type="evidence" value="ECO:0007669"/>
    <property type="project" value="UniProtKB-KW"/>
</dbReference>
<dbReference type="AlphaFoldDB" id="A0A1Z5HX84"/>
<keyword evidence="4" id="KW-0004">4Fe-4S</keyword>
<dbReference type="Proteomes" id="UP000197032">
    <property type="component" value="Unassembled WGS sequence"/>
</dbReference>
<dbReference type="Pfam" id="PF04055">
    <property type="entry name" value="Radical_SAM"/>
    <property type="match status" value="1"/>
</dbReference>
<dbReference type="UniPathway" id="UPA00782"/>
<proteinExistence type="inferred from homology"/>
<protein>
    <submittedName>
        <fullName evidence="12">Nitrogenase molybdenum-iron cofactor biosynthesis radical SAM domain iron-sulfur cluster-binding oxidoreductase</fullName>
    </submittedName>
</protein>
<reference evidence="13" key="1">
    <citation type="journal article" date="2017" name="Appl. Environ. Microbiol.">
        <title>Genomic Analysis of Calderihabitans maritimus KKC1, a Thermophilic, Hydrogenogenic, Carboxydotrophic Bacterium Isolated from Marine Sediment.</title>
        <authorList>
            <person name="Omae K."/>
            <person name="Yoneda Y."/>
            <person name="Fukuyama Y."/>
            <person name="Yoshida T."/>
            <person name="Sako Y."/>
        </authorList>
    </citation>
    <scope>NUCLEOTIDE SEQUENCE [LARGE SCALE GENOMIC DNA]</scope>
    <source>
        <strain evidence="13">KKC1</strain>
    </source>
</reference>